<proteinExistence type="inferred from homology"/>
<dbReference type="InterPro" id="IPR057739">
    <property type="entry name" value="Glyco_hydro_29_N"/>
</dbReference>
<dbReference type="PANTHER" id="PTHR10030">
    <property type="entry name" value="ALPHA-L-FUCOSIDASE"/>
    <property type="match status" value="1"/>
</dbReference>
<dbReference type="InterPro" id="IPR017853">
    <property type="entry name" value="GH"/>
</dbReference>
<reference evidence="9 10" key="1">
    <citation type="submission" date="2018-02" db="EMBL/GenBank/DDBJ databases">
        <title>The genomes of Aspergillus section Nigri reveals drivers in fungal speciation.</title>
        <authorList>
            <consortium name="DOE Joint Genome Institute"/>
            <person name="Vesth T.C."/>
            <person name="Nybo J."/>
            <person name="Theobald S."/>
            <person name="Brandl J."/>
            <person name="Frisvad J.C."/>
            <person name="Nielsen K.F."/>
            <person name="Lyhne E.K."/>
            <person name="Kogle M.E."/>
            <person name="Kuo A."/>
            <person name="Riley R."/>
            <person name="Clum A."/>
            <person name="Nolan M."/>
            <person name="Lipzen A."/>
            <person name="Salamov A."/>
            <person name="Henrissat B."/>
            <person name="Wiebenga A."/>
            <person name="De vries R.P."/>
            <person name="Grigoriev I.V."/>
            <person name="Mortensen U.H."/>
            <person name="Andersen M.R."/>
            <person name="Baker S.E."/>
        </authorList>
    </citation>
    <scope>NUCLEOTIDE SEQUENCE [LARGE SCALE GENOMIC DNA]</scope>
    <source>
        <strain evidence="9 10">CBS 114.80</strain>
    </source>
</reference>
<feature type="chain" id="PRO_5016049008" description="alpha-L-fucosidase" evidence="7">
    <location>
        <begin position="22"/>
        <end position="818"/>
    </location>
</feature>
<feature type="region of interest" description="Disordered" evidence="6">
    <location>
        <begin position="514"/>
        <end position="560"/>
    </location>
</feature>
<sequence>MKNELFFWVVALAGSVGSAAARINSSSTLVSLKPYFNNKAFGQAPGEAIFNAANESYPDPSVLGINGSYTSSQTGITYSFPGYRPGGLPDNVICAGQSIAVPSGRYLSASMLVSEDVELETVSGDVIYTYSDNTTTVSELRSLPWWAFLTINRGEIIFPYRYTPNDTNFNTSHIFEYTAALDPLKSLQSVTLPMTTNATTGRLHVFALSLWPVTSAAAAQVQFVRPTQKRTGQGNQIVELTINNPGHECISGAGLSATLDMADITMAEPGRIKRLCPGDQKRVNLGVNGTANGTATIRVTYQGDILTTQSVDLSLGLTNYTSDLSSLARHESPEWFDDAKFGIFIHWGPYAVPGWGNSTPWESYAEWFWWYTTHEAADKSSTQAYRLRTFGPSWNYDDSFANFTATNFSAQSWVDLIAAAGAKYFVLTTKHHDGFALFDTGATTHRNSLHYGPHRDLLRELFKAAETHHPHLKRGTYFSLPEWFNPDFAPYGFAQLPGNTSTSWPGLPAVNPFTGEEEPYTGRIPLPNVTVPTSSSSSSTGGSSSNPNNSTNTNATAPTTQPGTFIDALLLPQMQILSRDYGTDIMWCDCGAANATAVFAADFFNQDRPVAINSRCGIPQAADFDTPEYATFSSAQRRKWESNMGMDPYSYGYNRATPADGYMNASTIVRDLVDIVSKNGNFLLDVGPRADGTIVEAEEKGLREAGRWIGEHGEAVFGTRYWFVMAEGNAGAVRFTQAEEAFYVLWVEEPVLTDSKVVVEAPLPLLVGDRVVVLRGNDTAGEWEVEWEKVEGGFRFDVPEEAWEGEEYCWVLKIEYRA</sequence>
<evidence type="ECO:0000256" key="1">
    <source>
        <dbReference type="ARBA" id="ARBA00007951"/>
    </source>
</evidence>
<evidence type="ECO:0000313" key="9">
    <source>
        <dbReference type="EMBL" id="PYI34495.1"/>
    </source>
</evidence>
<evidence type="ECO:0000256" key="5">
    <source>
        <dbReference type="ARBA" id="ARBA00023295"/>
    </source>
</evidence>
<dbReference type="GO" id="GO:0004560">
    <property type="term" value="F:alpha-L-fucosidase activity"/>
    <property type="evidence" value="ECO:0007669"/>
    <property type="project" value="UniProtKB-EC"/>
</dbReference>
<dbReference type="SMART" id="SM00812">
    <property type="entry name" value="Alpha_L_fucos"/>
    <property type="match status" value="1"/>
</dbReference>
<evidence type="ECO:0000256" key="6">
    <source>
        <dbReference type="SAM" id="MobiDB-lite"/>
    </source>
</evidence>
<dbReference type="PANTHER" id="PTHR10030:SF37">
    <property type="entry name" value="ALPHA-L-FUCOSIDASE-RELATED"/>
    <property type="match status" value="1"/>
</dbReference>
<dbReference type="Gene3D" id="3.20.20.80">
    <property type="entry name" value="Glycosidases"/>
    <property type="match status" value="1"/>
</dbReference>
<dbReference type="Pfam" id="PF01120">
    <property type="entry name" value="Alpha_L_fucos"/>
    <property type="match status" value="1"/>
</dbReference>
<feature type="signal peptide" evidence="7">
    <location>
        <begin position="1"/>
        <end position="21"/>
    </location>
</feature>
<feature type="compositionally biased region" description="Low complexity" evidence="6">
    <location>
        <begin position="527"/>
        <end position="560"/>
    </location>
</feature>
<evidence type="ECO:0000259" key="8">
    <source>
        <dbReference type="Pfam" id="PF01120"/>
    </source>
</evidence>
<dbReference type="SUPFAM" id="SSF51445">
    <property type="entry name" value="(Trans)glycosidases"/>
    <property type="match status" value="1"/>
</dbReference>
<organism evidence="9 10">
    <name type="scientific">Aspergillus indologenus CBS 114.80</name>
    <dbReference type="NCBI Taxonomy" id="1450541"/>
    <lineage>
        <taxon>Eukaryota</taxon>
        <taxon>Fungi</taxon>
        <taxon>Dikarya</taxon>
        <taxon>Ascomycota</taxon>
        <taxon>Pezizomycotina</taxon>
        <taxon>Eurotiomycetes</taxon>
        <taxon>Eurotiomycetidae</taxon>
        <taxon>Eurotiales</taxon>
        <taxon>Aspergillaceae</taxon>
        <taxon>Aspergillus</taxon>
        <taxon>Aspergillus subgen. Circumdati</taxon>
    </lineage>
</organism>
<accession>A0A2V5ICJ0</accession>
<gene>
    <name evidence="9" type="ORF">BP00DRAFT_493007</name>
</gene>
<dbReference type="GO" id="GO:0006004">
    <property type="term" value="P:fucose metabolic process"/>
    <property type="evidence" value="ECO:0007669"/>
    <property type="project" value="TreeGrafter"/>
</dbReference>
<protein>
    <recommendedName>
        <fullName evidence="2">alpha-L-fucosidase</fullName>
        <ecNumber evidence="2">3.2.1.51</ecNumber>
    </recommendedName>
</protein>
<keyword evidence="10" id="KW-1185">Reference proteome</keyword>
<keyword evidence="3 7" id="KW-0732">Signal</keyword>
<name>A0A2V5ICJ0_9EURO</name>
<feature type="domain" description="Glycoside hydrolase family 29 N-terminal" evidence="8">
    <location>
        <begin position="318"/>
        <end position="714"/>
    </location>
</feature>
<evidence type="ECO:0000256" key="3">
    <source>
        <dbReference type="ARBA" id="ARBA00022729"/>
    </source>
</evidence>
<keyword evidence="4" id="KW-0378">Hydrolase</keyword>
<keyword evidence="5" id="KW-0326">Glycosidase</keyword>
<dbReference type="GO" id="GO:0016139">
    <property type="term" value="P:glycoside catabolic process"/>
    <property type="evidence" value="ECO:0007669"/>
    <property type="project" value="TreeGrafter"/>
</dbReference>
<comment type="similarity">
    <text evidence="1">Belongs to the glycosyl hydrolase 29 family.</text>
</comment>
<dbReference type="InterPro" id="IPR000933">
    <property type="entry name" value="Glyco_hydro_29"/>
</dbReference>
<dbReference type="AlphaFoldDB" id="A0A2V5ICJ0"/>
<evidence type="ECO:0000256" key="4">
    <source>
        <dbReference type="ARBA" id="ARBA00022801"/>
    </source>
</evidence>
<evidence type="ECO:0000256" key="7">
    <source>
        <dbReference type="SAM" id="SignalP"/>
    </source>
</evidence>
<dbReference type="EC" id="3.2.1.51" evidence="2"/>
<dbReference type="Proteomes" id="UP000248817">
    <property type="component" value="Unassembled WGS sequence"/>
</dbReference>
<dbReference type="EMBL" id="KZ825475">
    <property type="protein sequence ID" value="PYI34495.1"/>
    <property type="molecule type" value="Genomic_DNA"/>
</dbReference>
<evidence type="ECO:0000256" key="2">
    <source>
        <dbReference type="ARBA" id="ARBA00012662"/>
    </source>
</evidence>
<evidence type="ECO:0000313" key="10">
    <source>
        <dbReference type="Proteomes" id="UP000248817"/>
    </source>
</evidence>